<organism evidence="1 2">
    <name type="scientific">Bacillus thermozeamaize</name>
    <dbReference type="NCBI Taxonomy" id="230954"/>
    <lineage>
        <taxon>Bacteria</taxon>
        <taxon>Bacillati</taxon>
        <taxon>Bacillota</taxon>
        <taxon>Bacilli</taxon>
        <taxon>Bacillales</taxon>
        <taxon>Bacillaceae</taxon>
        <taxon>Bacillus</taxon>
    </lineage>
</organism>
<comment type="caution">
    <text evidence="1">The sequence shown here is derived from an EMBL/GenBank/DDBJ whole genome shotgun (WGS) entry which is preliminary data.</text>
</comment>
<sequence>MHYLCPNCKSRNIGKIGSHHYYCWDCFIEFGVQGELMMLYEVEEDGSLISLDDLFSESERHVSHHLY</sequence>
<dbReference type="AlphaFoldDB" id="A0A1Y3PN31"/>
<evidence type="ECO:0000313" key="2">
    <source>
        <dbReference type="Proteomes" id="UP000196475"/>
    </source>
</evidence>
<protein>
    <submittedName>
        <fullName evidence="1">Uncharacterized protein</fullName>
    </submittedName>
</protein>
<proteinExistence type="predicted"/>
<accession>A0A1Y3PN31</accession>
<dbReference type="EMBL" id="LZRT01000061">
    <property type="protein sequence ID" value="OUM88444.1"/>
    <property type="molecule type" value="Genomic_DNA"/>
</dbReference>
<reference evidence="2" key="1">
    <citation type="submission" date="2016-06" db="EMBL/GenBank/DDBJ databases">
        <authorList>
            <person name="Nascimento L."/>
            <person name="Pereira R.V."/>
            <person name="Martins L.F."/>
            <person name="Quaggio R.B."/>
            <person name="Silva A.M."/>
            <person name="Setubal J.C."/>
        </authorList>
    </citation>
    <scope>NUCLEOTIDE SEQUENCE [LARGE SCALE GENOMIC DNA]</scope>
</reference>
<name>A0A1Y3PN31_9BACI</name>
<dbReference type="Proteomes" id="UP000196475">
    <property type="component" value="Unassembled WGS sequence"/>
</dbReference>
<evidence type="ECO:0000313" key="1">
    <source>
        <dbReference type="EMBL" id="OUM88444.1"/>
    </source>
</evidence>
<gene>
    <name evidence="1" type="ORF">BAA01_01070</name>
</gene>